<accession>A0AAW6D7B3</accession>
<dbReference type="EMBL" id="JAQMJT010000013">
    <property type="protein sequence ID" value="MDB8614607.1"/>
    <property type="molecule type" value="Genomic_DNA"/>
</dbReference>
<name>A0AAW6D7B3_STRSL</name>
<proteinExistence type="predicted"/>
<reference evidence="1" key="1">
    <citation type="submission" date="2023-01" db="EMBL/GenBank/DDBJ databases">
        <title>Human gut microbiome strain richness.</title>
        <authorList>
            <person name="Chen-Liaw A."/>
        </authorList>
    </citation>
    <scope>NUCLEOTIDE SEQUENCE</scope>
    <source>
        <strain evidence="1">1001095st1_G4_1001095IJ_161003</strain>
    </source>
</reference>
<gene>
    <name evidence="1" type="ORF">PNU26_09390</name>
</gene>
<protein>
    <submittedName>
        <fullName evidence="1">Uncharacterized protein</fullName>
    </submittedName>
</protein>
<dbReference type="AlphaFoldDB" id="A0AAW6D7B3"/>
<organism evidence="1 2">
    <name type="scientific">Streptococcus salivarius</name>
    <dbReference type="NCBI Taxonomy" id="1304"/>
    <lineage>
        <taxon>Bacteria</taxon>
        <taxon>Bacillati</taxon>
        <taxon>Bacillota</taxon>
        <taxon>Bacilli</taxon>
        <taxon>Lactobacillales</taxon>
        <taxon>Streptococcaceae</taxon>
        <taxon>Streptococcus</taxon>
    </lineage>
</organism>
<dbReference type="Proteomes" id="UP001210204">
    <property type="component" value="Unassembled WGS sequence"/>
</dbReference>
<sequence>MVSNRKNRIEIRGLSDQEIDYLKVLSRKNNFNSFNSFLVTMCREKIENGQFNQANNLYVAAIESMRETSQHTLELVEKQGRQISSLEESISNYAQYISRWLEYEGMVETDD</sequence>
<evidence type="ECO:0000313" key="1">
    <source>
        <dbReference type="EMBL" id="MDB8614607.1"/>
    </source>
</evidence>
<evidence type="ECO:0000313" key="2">
    <source>
        <dbReference type="Proteomes" id="UP001210204"/>
    </source>
</evidence>
<comment type="caution">
    <text evidence="1">The sequence shown here is derived from an EMBL/GenBank/DDBJ whole genome shotgun (WGS) entry which is preliminary data.</text>
</comment>